<feature type="binding site" evidence="9">
    <location>
        <position position="274"/>
    </location>
    <ligand>
        <name>Mn(2+)</name>
        <dbReference type="ChEBI" id="CHEBI:29035"/>
        <label>2</label>
    </ligand>
</feature>
<comment type="cofactor">
    <cofactor evidence="9">
        <name>Mn(2+)</name>
        <dbReference type="ChEBI" id="CHEBI:29035"/>
    </cofactor>
    <text evidence="9">Binds 2 manganese ions per subunit.</text>
</comment>
<keyword evidence="5 9" id="KW-0645">Protease</keyword>
<dbReference type="OrthoDB" id="9809354at2"/>
<dbReference type="Pfam" id="PF00883">
    <property type="entry name" value="Peptidase_M17"/>
    <property type="match status" value="1"/>
</dbReference>
<feature type="binding site" evidence="9">
    <location>
        <position position="279"/>
    </location>
    <ligand>
        <name>Mn(2+)</name>
        <dbReference type="ChEBI" id="CHEBI:29035"/>
        <label>1</label>
    </ligand>
</feature>
<dbReference type="PROSITE" id="PS00631">
    <property type="entry name" value="CYTOSOL_AP"/>
    <property type="match status" value="1"/>
</dbReference>
<dbReference type="PRINTS" id="PR00481">
    <property type="entry name" value="LAMNOPPTDASE"/>
</dbReference>
<dbReference type="Pfam" id="PF02789">
    <property type="entry name" value="Peptidase_M17_N"/>
    <property type="match status" value="1"/>
</dbReference>
<comment type="catalytic activity">
    <reaction evidence="2 9">
        <text>Release of an N-terminal amino acid, preferentially leucine, but not glutamic or aspartic acids.</text>
        <dbReference type="EC" id="3.4.11.10"/>
    </reaction>
</comment>
<dbReference type="InterPro" id="IPR043472">
    <property type="entry name" value="Macro_dom-like"/>
</dbReference>
<gene>
    <name evidence="9" type="primary">pepA</name>
    <name evidence="11" type="ORF">EOS_31025</name>
</gene>
<keyword evidence="12" id="KW-1185">Reference proteome</keyword>
<evidence type="ECO:0000259" key="10">
    <source>
        <dbReference type="PROSITE" id="PS00631"/>
    </source>
</evidence>
<evidence type="ECO:0000256" key="5">
    <source>
        <dbReference type="ARBA" id="ARBA00022670"/>
    </source>
</evidence>
<dbReference type="AlphaFoldDB" id="A0A0J1CP88"/>
<dbReference type="NCBIfam" id="NF002077">
    <property type="entry name" value="PRK00913.2-4"/>
    <property type="match status" value="1"/>
</dbReference>
<comment type="function">
    <text evidence="9">Presumably involved in the processing and regular turnover of intracellular proteins. Catalyzes the removal of unsubstituted N-terminal amino acids from various peptides.</text>
</comment>
<dbReference type="InterPro" id="IPR000819">
    <property type="entry name" value="Peptidase_M17_C"/>
</dbReference>
<dbReference type="InterPro" id="IPR023042">
    <property type="entry name" value="Peptidase_M17_leu_NH2_pept"/>
</dbReference>
<evidence type="ECO:0000313" key="11">
    <source>
        <dbReference type="EMBL" id="KLU22424.1"/>
    </source>
</evidence>
<dbReference type="PANTHER" id="PTHR11963:SF23">
    <property type="entry name" value="CYTOSOL AMINOPEPTIDASE"/>
    <property type="match status" value="1"/>
</dbReference>
<dbReference type="RefSeq" id="WP_047896022.1">
    <property type="nucleotide sequence ID" value="NZ_AEJF01000180.1"/>
</dbReference>
<dbReference type="PANTHER" id="PTHR11963">
    <property type="entry name" value="LEUCINE AMINOPEPTIDASE-RELATED"/>
    <property type="match status" value="1"/>
</dbReference>
<dbReference type="GO" id="GO:0006508">
    <property type="term" value="P:proteolysis"/>
    <property type="evidence" value="ECO:0007669"/>
    <property type="project" value="UniProtKB-KW"/>
</dbReference>
<reference evidence="11 12" key="1">
    <citation type="journal article" date="2015" name="Genome Announc.">
        <title>Draft Genome Sequence of Burkholderia sp. Strain PML1(12), an Ectomycorrhizosphere-Inhabiting Bacterium with Effective Mineral-Weathering Ability.</title>
        <authorList>
            <person name="Uroz S."/>
            <person name="Oger P."/>
        </authorList>
    </citation>
    <scope>NUCLEOTIDE SEQUENCE [LARGE SCALE GENOMIC DNA]</scope>
    <source>
        <strain evidence="12">PML1(12)</strain>
    </source>
</reference>
<dbReference type="GO" id="GO:0005737">
    <property type="term" value="C:cytoplasm"/>
    <property type="evidence" value="ECO:0007669"/>
    <property type="project" value="UniProtKB-SubCell"/>
</dbReference>
<keyword evidence="7 9" id="KW-0378">Hydrolase</keyword>
<dbReference type="NCBIfam" id="NF002083">
    <property type="entry name" value="PRK00913.3-5"/>
    <property type="match status" value="1"/>
</dbReference>
<keyword evidence="9" id="KW-0963">Cytoplasm</keyword>
<evidence type="ECO:0000256" key="1">
    <source>
        <dbReference type="ARBA" id="ARBA00000135"/>
    </source>
</evidence>
<keyword evidence="8 9" id="KW-0464">Manganese</keyword>
<dbReference type="NCBIfam" id="NF002074">
    <property type="entry name" value="PRK00913.1-4"/>
    <property type="match status" value="1"/>
</dbReference>
<name>A0A0J1CP88_9BURK</name>
<dbReference type="EC" id="3.4.11.10" evidence="9"/>
<organism evidence="11 12">
    <name type="scientific">Caballeronia mineralivorans PML1(12)</name>
    <dbReference type="NCBI Taxonomy" id="908627"/>
    <lineage>
        <taxon>Bacteria</taxon>
        <taxon>Pseudomonadati</taxon>
        <taxon>Pseudomonadota</taxon>
        <taxon>Betaproteobacteria</taxon>
        <taxon>Burkholderiales</taxon>
        <taxon>Burkholderiaceae</taxon>
        <taxon>Caballeronia</taxon>
    </lineage>
</organism>
<sequence length="503" mass="52943">MDFSIKACDWSKGSANGFLNGKADVVVLGVFEAQTLTGAAREMDLVTKGLLTRTVKAGDMSGKAGSTLMLTEVTGIGASRILLVGLGKQDAFNQKAYTEATRAAWRALLATKIANVAFTLAQLPVPERTGDWGVRCAILALREVTYKFTQMKSKPENGDRALKKVVFSIDAADDKAAKLAVKHATALANGMDLTRDLGNLPPNVCTPTYLGQTAKKLGKDFKLKVEVLGQKQIEALGMGSFLSVAKGSVEPPAFIVIHHQGAGAKAAPVVLVGKGITFDTGGISIKPGEGMDEMKYDMLGAGSVFGTMRAIAEMGLKLNVIGVIPTCENMPAGNAVKPGDIVTSMSGTTIEVLNTDAEGRLILCDALTYVERFKPAAVIDIATLTGACVVALGHHNTGLFSKDDALAGELLDASKEAIDPTWRMPLDDEYQELLKSNFADVANIGGRPGGAITAACFLSRFAQNYPWAHLDIAGTAWKSGAAKGATGRPVPLLTQFLVDRAGQ</sequence>
<dbReference type="CDD" id="cd00433">
    <property type="entry name" value="Peptidase_M17"/>
    <property type="match status" value="1"/>
</dbReference>
<evidence type="ECO:0000256" key="4">
    <source>
        <dbReference type="ARBA" id="ARBA00022438"/>
    </source>
</evidence>
<feature type="active site" evidence="9">
    <location>
        <position position="360"/>
    </location>
</feature>
<dbReference type="PATRIC" id="fig|908627.4.peg.6919"/>
<dbReference type="GO" id="GO:0070006">
    <property type="term" value="F:metalloaminopeptidase activity"/>
    <property type="evidence" value="ECO:0007669"/>
    <property type="project" value="InterPro"/>
</dbReference>
<dbReference type="EC" id="3.4.11.1" evidence="9"/>
<comment type="caution">
    <text evidence="11">The sequence shown here is derived from an EMBL/GenBank/DDBJ whole genome shotgun (WGS) entry which is preliminary data.</text>
</comment>
<feature type="binding site" evidence="9">
    <location>
        <position position="297"/>
    </location>
    <ligand>
        <name>Mn(2+)</name>
        <dbReference type="ChEBI" id="CHEBI:29035"/>
        <label>2</label>
    </ligand>
</feature>
<keyword evidence="4 9" id="KW-0031">Aminopeptidase</keyword>
<keyword evidence="6 9" id="KW-0479">Metal-binding</keyword>
<evidence type="ECO:0000256" key="6">
    <source>
        <dbReference type="ARBA" id="ARBA00022723"/>
    </source>
</evidence>
<dbReference type="SUPFAM" id="SSF52949">
    <property type="entry name" value="Macro domain-like"/>
    <property type="match status" value="1"/>
</dbReference>
<proteinExistence type="inferred from homology"/>
<dbReference type="Proteomes" id="UP000035963">
    <property type="component" value="Unassembled WGS sequence"/>
</dbReference>
<dbReference type="GO" id="GO:0030145">
    <property type="term" value="F:manganese ion binding"/>
    <property type="evidence" value="ECO:0007669"/>
    <property type="project" value="UniProtKB-UniRule"/>
</dbReference>
<comment type="similarity">
    <text evidence="3 9">Belongs to the peptidase M17 family.</text>
</comment>
<feature type="domain" description="Cytosol aminopeptidase" evidence="10">
    <location>
        <begin position="354"/>
        <end position="361"/>
    </location>
</feature>
<dbReference type="Gene3D" id="3.40.220.10">
    <property type="entry name" value="Leucine Aminopeptidase, subunit E, domain 1"/>
    <property type="match status" value="1"/>
</dbReference>
<comment type="catalytic activity">
    <reaction evidence="1 9">
        <text>Release of an N-terminal amino acid, Xaa-|-Yaa-, in which Xaa is preferably Leu, but may be other amino acids including Pro although not Arg or Lys, and Yaa may be Pro. Amino acid amides and methyl esters are also readily hydrolyzed, but rates on arylamides are exceedingly low.</text>
        <dbReference type="EC" id="3.4.11.1"/>
    </reaction>
</comment>
<accession>A0A0J1CP88</accession>
<dbReference type="EMBL" id="AEJF01000180">
    <property type="protein sequence ID" value="KLU22424.1"/>
    <property type="molecule type" value="Genomic_DNA"/>
</dbReference>
<dbReference type="SUPFAM" id="SSF53187">
    <property type="entry name" value="Zn-dependent exopeptidases"/>
    <property type="match status" value="1"/>
</dbReference>
<protein>
    <recommendedName>
        <fullName evidence="9">Probable cytosol aminopeptidase</fullName>
        <ecNumber evidence="9">3.4.11.1</ecNumber>
    </recommendedName>
    <alternativeName>
        <fullName evidence="9">Leucine aminopeptidase</fullName>
        <shortName evidence="9">LAP</shortName>
        <ecNumber evidence="9">3.4.11.10</ecNumber>
    </alternativeName>
    <alternativeName>
        <fullName evidence="9">Leucyl aminopeptidase</fullName>
    </alternativeName>
</protein>
<dbReference type="NCBIfam" id="NF002073">
    <property type="entry name" value="PRK00913.1-2"/>
    <property type="match status" value="1"/>
</dbReference>
<dbReference type="InterPro" id="IPR008283">
    <property type="entry name" value="Peptidase_M17_N"/>
</dbReference>
<comment type="subcellular location">
    <subcellularLocation>
        <location evidence="9">Cytoplasm</location>
    </subcellularLocation>
</comment>
<evidence type="ECO:0000256" key="3">
    <source>
        <dbReference type="ARBA" id="ARBA00009528"/>
    </source>
</evidence>
<evidence type="ECO:0000256" key="7">
    <source>
        <dbReference type="ARBA" id="ARBA00022801"/>
    </source>
</evidence>
<feature type="binding site" evidence="9">
    <location>
        <position position="358"/>
    </location>
    <ligand>
        <name>Mn(2+)</name>
        <dbReference type="ChEBI" id="CHEBI:29035"/>
        <label>2</label>
    </ligand>
</feature>
<dbReference type="HAMAP" id="MF_00181">
    <property type="entry name" value="Cytosol_peptidase_M17"/>
    <property type="match status" value="1"/>
</dbReference>
<feature type="binding site" evidence="9">
    <location>
        <position position="279"/>
    </location>
    <ligand>
        <name>Mn(2+)</name>
        <dbReference type="ChEBI" id="CHEBI:29035"/>
        <label>2</label>
    </ligand>
</feature>
<evidence type="ECO:0000313" key="12">
    <source>
        <dbReference type="Proteomes" id="UP000035963"/>
    </source>
</evidence>
<feature type="active site" evidence="9">
    <location>
        <position position="286"/>
    </location>
</feature>
<evidence type="ECO:0000256" key="8">
    <source>
        <dbReference type="ARBA" id="ARBA00023211"/>
    </source>
</evidence>
<dbReference type="Gene3D" id="3.40.630.10">
    <property type="entry name" value="Zn peptidases"/>
    <property type="match status" value="1"/>
</dbReference>
<evidence type="ECO:0000256" key="9">
    <source>
        <dbReference type="HAMAP-Rule" id="MF_00181"/>
    </source>
</evidence>
<dbReference type="InterPro" id="IPR011356">
    <property type="entry name" value="Leucine_aapep/pepB"/>
</dbReference>
<feature type="binding site" evidence="9">
    <location>
        <position position="358"/>
    </location>
    <ligand>
        <name>Mn(2+)</name>
        <dbReference type="ChEBI" id="CHEBI:29035"/>
        <label>1</label>
    </ligand>
</feature>
<dbReference type="FunFam" id="3.40.630.10:FF:000004">
    <property type="entry name" value="Probable cytosol aminopeptidase"/>
    <property type="match status" value="1"/>
</dbReference>
<feature type="binding site" evidence="9">
    <location>
        <position position="356"/>
    </location>
    <ligand>
        <name>Mn(2+)</name>
        <dbReference type="ChEBI" id="CHEBI:29035"/>
        <label>1</label>
    </ligand>
</feature>
<evidence type="ECO:0000256" key="2">
    <source>
        <dbReference type="ARBA" id="ARBA00000967"/>
    </source>
</evidence>